<feature type="region of interest" description="Disordered" evidence="2">
    <location>
        <begin position="1"/>
        <end position="21"/>
    </location>
</feature>
<dbReference type="SUPFAM" id="SSF53474">
    <property type="entry name" value="alpha/beta-Hydrolases"/>
    <property type="match status" value="1"/>
</dbReference>
<evidence type="ECO:0000256" key="2">
    <source>
        <dbReference type="SAM" id="MobiDB-lite"/>
    </source>
</evidence>
<protein>
    <recommendedName>
        <fullName evidence="3">Alpha/beta hydrolase fold-3 domain-containing protein</fullName>
    </recommendedName>
</protein>
<evidence type="ECO:0000313" key="5">
    <source>
        <dbReference type="Proteomes" id="UP000289996"/>
    </source>
</evidence>
<dbReference type="RefSeq" id="WP_130845854.1">
    <property type="nucleotide sequence ID" value="NZ_BJDY01000007.1"/>
</dbReference>
<accession>A0A660E3F2</accession>
<name>A0A660E3F2_9LACO</name>
<dbReference type="OrthoDB" id="9815425at2"/>
<dbReference type="InterPro" id="IPR050300">
    <property type="entry name" value="GDXG_lipolytic_enzyme"/>
</dbReference>
<feature type="domain" description="Alpha/beta hydrolase fold-3" evidence="3">
    <location>
        <begin position="58"/>
        <end position="265"/>
    </location>
</feature>
<proteinExistence type="predicted"/>
<organism evidence="4 5">
    <name type="scientific">Lactiplantibacillus mudanjiangensis</name>
    <dbReference type="NCBI Taxonomy" id="1296538"/>
    <lineage>
        <taxon>Bacteria</taxon>
        <taxon>Bacillati</taxon>
        <taxon>Bacillota</taxon>
        <taxon>Bacilli</taxon>
        <taxon>Lactobacillales</taxon>
        <taxon>Lactobacillaceae</taxon>
        <taxon>Lactiplantibacillus</taxon>
    </lineage>
</organism>
<sequence length="286" mass="31863">MTKTAAEERQAQRDREQPITTDQWAVEQTRTEKFVLTSGDTANLYIHTPNFVPSQGIVIDFHGSGFVHLHNDHDTYFCRRLSAATQYTVLDFDYPLAPEHPFPAALDACDELVKYVQTHYTDYSEAPAQRLILCGHSAGGNLVIGTQMRALARHQPVVTLAILDYPALDLDTDPDDKYYPTGAVIPSEQAKLFNRFYRKNIPLGNPYVSPVLAKPADLVGFPPTLIHTADHDTLADEAEQFGRHLVAAHTPVTMHRYLNSLHGFTVSLTGDYQASFLAMVQAIQAL</sequence>
<evidence type="ECO:0000256" key="1">
    <source>
        <dbReference type="ARBA" id="ARBA00022801"/>
    </source>
</evidence>
<dbReference type="PANTHER" id="PTHR48081">
    <property type="entry name" value="AB HYDROLASE SUPERFAMILY PROTEIN C4A8.06C"/>
    <property type="match status" value="1"/>
</dbReference>
<reference evidence="4 5" key="1">
    <citation type="submission" date="2018-11" db="EMBL/GenBank/DDBJ databases">
        <authorList>
            <person name="Wuyts S."/>
        </authorList>
    </citation>
    <scope>NUCLEOTIDE SEQUENCE [LARGE SCALE GENOMIC DNA]</scope>
    <source>
        <strain evidence="4">Lactobacillus mudanjiangensis AMBF249</strain>
    </source>
</reference>
<dbReference type="Proteomes" id="UP000289996">
    <property type="component" value="Unassembled WGS sequence"/>
</dbReference>
<dbReference type="InterPro" id="IPR013094">
    <property type="entry name" value="AB_hydrolase_3"/>
</dbReference>
<keyword evidence="5" id="KW-1185">Reference proteome</keyword>
<feature type="compositionally biased region" description="Basic and acidic residues" evidence="2">
    <location>
        <begin position="1"/>
        <end position="17"/>
    </location>
</feature>
<dbReference type="GO" id="GO:0016787">
    <property type="term" value="F:hydrolase activity"/>
    <property type="evidence" value="ECO:0007669"/>
    <property type="project" value="UniProtKB-KW"/>
</dbReference>
<dbReference type="Pfam" id="PF07859">
    <property type="entry name" value="Abhydrolase_3"/>
    <property type="match status" value="1"/>
</dbReference>
<gene>
    <name evidence="4" type="ORF">MUDAN_MDHGFNIF_02270</name>
</gene>
<dbReference type="PANTHER" id="PTHR48081:SF8">
    <property type="entry name" value="ALPHA_BETA HYDROLASE FOLD-3 DOMAIN-CONTAINING PROTEIN-RELATED"/>
    <property type="match status" value="1"/>
</dbReference>
<dbReference type="EMBL" id="UYIG01000013">
    <property type="protein sequence ID" value="VDG27384.1"/>
    <property type="molecule type" value="Genomic_DNA"/>
</dbReference>
<evidence type="ECO:0000313" key="4">
    <source>
        <dbReference type="EMBL" id="VDG27384.1"/>
    </source>
</evidence>
<dbReference type="Gene3D" id="3.40.50.1820">
    <property type="entry name" value="alpha/beta hydrolase"/>
    <property type="match status" value="1"/>
</dbReference>
<evidence type="ECO:0000259" key="3">
    <source>
        <dbReference type="Pfam" id="PF07859"/>
    </source>
</evidence>
<dbReference type="AlphaFoldDB" id="A0A660E3F2"/>
<keyword evidence="1" id="KW-0378">Hydrolase</keyword>
<dbReference type="InterPro" id="IPR029058">
    <property type="entry name" value="AB_hydrolase_fold"/>
</dbReference>